<dbReference type="Proteomes" id="UP000265566">
    <property type="component" value="Chromosome 3"/>
</dbReference>
<accession>A0A396IRL3</accession>
<gene>
    <name evidence="1" type="ORF">MtrunA17_Chr3g0101291</name>
</gene>
<dbReference type="Gramene" id="rna15478">
    <property type="protein sequence ID" value="RHN67298.1"/>
    <property type="gene ID" value="gene15478"/>
</dbReference>
<protein>
    <submittedName>
        <fullName evidence="1">Uncharacterized protein</fullName>
    </submittedName>
</protein>
<evidence type="ECO:0000313" key="1">
    <source>
        <dbReference type="EMBL" id="RHN67298.1"/>
    </source>
</evidence>
<dbReference type="AlphaFoldDB" id="A0A396IRL3"/>
<dbReference type="EMBL" id="PSQE01000003">
    <property type="protein sequence ID" value="RHN67298.1"/>
    <property type="molecule type" value="Genomic_DNA"/>
</dbReference>
<name>A0A396IRL3_MEDTR</name>
<proteinExistence type="predicted"/>
<reference evidence="2" key="1">
    <citation type="journal article" date="2018" name="Nat. Plants">
        <title>Whole-genome landscape of Medicago truncatula symbiotic genes.</title>
        <authorList>
            <person name="Pecrix Y."/>
            <person name="Staton S.E."/>
            <person name="Sallet E."/>
            <person name="Lelandais-Briere C."/>
            <person name="Moreau S."/>
            <person name="Carrere S."/>
            <person name="Blein T."/>
            <person name="Jardinaud M.F."/>
            <person name="Latrasse D."/>
            <person name="Zouine M."/>
            <person name="Zahm M."/>
            <person name="Kreplak J."/>
            <person name="Mayjonade B."/>
            <person name="Satge C."/>
            <person name="Perez M."/>
            <person name="Cauet S."/>
            <person name="Marande W."/>
            <person name="Chantry-Darmon C."/>
            <person name="Lopez-Roques C."/>
            <person name="Bouchez O."/>
            <person name="Berard A."/>
            <person name="Debelle F."/>
            <person name="Munos S."/>
            <person name="Bendahmane A."/>
            <person name="Berges H."/>
            <person name="Niebel A."/>
            <person name="Buitink J."/>
            <person name="Frugier F."/>
            <person name="Benhamed M."/>
            <person name="Crespi M."/>
            <person name="Gouzy J."/>
            <person name="Gamas P."/>
        </authorList>
    </citation>
    <scope>NUCLEOTIDE SEQUENCE [LARGE SCALE GENOMIC DNA]</scope>
    <source>
        <strain evidence="2">cv. Jemalong A17</strain>
    </source>
</reference>
<comment type="caution">
    <text evidence="1">The sequence shown here is derived from an EMBL/GenBank/DDBJ whole genome shotgun (WGS) entry which is preliminary data.</text>
</comment>
<organism evidence="1 2">
    <name type="scientific">Medicago truncatula</name>
    <name type="common">Barrel medic</name>
    <name type="synonym">Medicago tribuloides</name>
    <dbReference type="NCBI Taxonomy" id="3880"/>
    <lineage>
        <taxon>Eukaryota</taxon>
        <taxon>Viridiplantae</taxon>
        <taxon>Streptophyta</taxon>
        <taxon>Embryophyta</taxon>
        <taxon>Tracheophyta</taxon>
        <taxon>Spermatophyta</taxon>
        <taxon>Magnoliopsida</taxon>
        <taxon>eudicotyledons</taxon>
        <taxon>Gunneridae</taxon>
        <taxon>Pentapetalae</taxon>
        <taxon>rosids</taxon>
        <taxon>fabids</taxon>
        <taxon>Fabales</taxon>
        <taxon>Fabaceae</taxon>
        <taxon>Papilionoideae</taxon>
        <taxon>50 kb inversion clade</taxon>
        <taxon>NPAAA clade</taxon>
        <taxon>Hologalegina</taxon>
        <taxon>IRL clade</taxon>
        <taxon>Trifolieae</taxon>
        <taxon>Medicago</taxon>
    </lineage>
</organism>
<evidence type="ECO:0000313" key="2">
    <source>
        <dbReference type="Proteomes" id="UP000265566"/>
    </source>
</evidence>
<sequence length="58" mass="6098">MAEALICTQNWLKPSFVDFKDLNLSEEYELLENVVAVLSGVHVGPASPAVGVGPATGL</sequence>